<feature type="compositionally biased region" description="Polar residues" evidence="2">
    <location>
        <begin position="173"/>
        <end position="185"/>
    </location>
</feature>
<evidence type="ECO:0000313" key="6">
    <source>
        <dbReference type="Proteomes" id="UP000070412"/>
    </source>
</evidence>
<dbReference type="InterPro" id="IPR051870">
    <property type="entry name" value="Elongin-A_domain"/>
</dbReference>
<feature type="compositionally biased region" description="Low complexity" evidence="2">
    <location>
        <begin position="186"/>
        <end position="196"/>
    </location>
</feature>
<feature type="compositionally biased region" description="Polar residues" evidence="2">
    <location>
        <begin position="122"/>
        <end position="132"/>
    </location>
</feature>
<dbReference type="EnsemblMetazoa" id="SSS_7243s_mrna">
    <property type="protein sequence ID" value="KAF7493580.1"/>
    <property type="gene ID" value="SSS_7243"/>
</dbReference>
<dbReference type="Proteomes" id="UP000070412">
    <property type="component" value="Unassembled WGS sequence"/>
</dbReference>
<dbReference type="EMBL" id="WVUK01000055">
    <property type="protein sequence ID" value="KAF7493580.1"/>
    <property type="molecule type" value="Genomic_DNA"/>
</dbReference>
<feature type="region of interest" description="Disordered" evidence="2">
    <location>
        <begin position="373"/>
        <end position="436"/>
    </location>
</feature>
<reference evidence="5" key="3">
    <citation type="submission" date="2022-06" db="UniProtKB">
        <authorList>
            <consortium name="EnsemblMetazoa"/>
        </authorList>
    </citation>
    <scope>IDENTIFICATION</scope>
</reference>
<evidence type="ECO:0000313" key="5">
    <source>
        <dbReference type="EnsemblMetazoa" id="KAF7493580.1"/>
    </source>
</evidence>
<keyword evidence="4" id="KW-0648">Protein biosynthesis</keyword>
<feature type="region of interest" description="Disordered" evidence="2">
    <location>
        <begin position="122"/>
        <end position="155"/>
    </location>
</feature>
<protein>
    <recommendedName>
        <fullName evidence="1">Elongin-A</fullName>
    </recommendedName>
</protein>
<feature type="compositionally biased region" description="Basic residues" evidence="2">
    <location>
        <begin position="8"/>
        <end position="21"/>
    </location>
</feature>
<dbReference type="PANTHER" id="PTHR15141">
    <property type="entry name" value="TRANSCRIPTION ELONGATION FACTOR B POLYPEPTIDE 3"/>
    <property type="match status" value="1"/>
</dbReference>
<feature type="compositionally biased region" description="Acidic residues" evidence="2">
    <location>
        <begin position="66"/>
        <end position="76"/>
    </location>
</feature>
<keyword evidence="6" id="KW-1185">Reference proteome</keyword>
<feature type="region of interest" description="Disordered" evidence="2">
    <location>
        <begin position="173"/>
        <end position="199"/>
    </location>
</feature>
<proteinExistence type="predicted"/>
<evidence type="ECO:0000256" key="2">
    <source>
        <dbReference type="SAM" id="MobiDB-lite"/>
    </source>
</evidence>
<feature type="compositionally biased region" description="Basic and acidic residues" evidence="2">
    <location>
        <begin position="378"/>
        <end position="401"/>
    </location>
</feature>
<reference evidence="4" key="2">
    <citation type="submission" date="2020-01" db="EMBL/GenBank/DDBJ databases">
        <authorList>
            <person name="Korhonen P.K.K."/>
            <person name="Guangxu M.G."/>
            <person name="Wang T.W."/>
            <person name="Stroehlein A.J.S."/>
            <person name="Young N.D."/>
            <person name="Ang C.-S.A."/>
            <person name="Fernando D.W.F."/>
            <person name="Lu H.L."/>
            <person name="Taylor S.T."/>
            <person name="Ehtesham M.E.M."/>
            <person name="Najaraj S.H.N."/>
            <person name="Harsha G.H.G."/>
            <person name="Madugundu A.M."/>
            <person name="Renuse S.R."/>
            <person name="Holt D.H."/>
            <person name="Pandey A.P."/>
            <person name="Papenfuss A.P."/>
            <person name="Gasser R.B.G."/>
            <person name="Fischer K.F."/>
        </authorList>
    </citation>
    <scope>NUCLEOTIDE SEQUENCE</scope>
    <source>
        <strain evidence="4">SSS_KF_BRIS2020</strain>
    </source>
</reference>
<dbReference type="Gene3D" id="6.10.250.3180">
    <property type="match status" value="1"/>
</dbReference>
<reference evidence="6" key="1">
    <citation type="journal article" date="2020" name="PLoS Negl. Trop. Dis.">
        <title>High-quality nuclear genome for Sarcoptes scabiei-A critical resource for a neglected parasite.</title>
        <authorList>
            <person name="Korhonen P.K."/>
            <person name="Gasser R.B."/>
            <person name="Ma G."/>
            <person name="Wang T."/>
            <person name="Stroehlein A.J."/>
            <person name="Young N.D."/>
            <person name="Ang C.S."/>
            <person name="Fernando D.D."/>
            <person name="Lu H.C."/>
            <person name="Taylor S."/>
            <person name="Reynolds S.L."/>
            <person name="Mofiz E."/>
            <person name="Najaraj S.H."/>
            <person name="Gowda H."/>
            <person name="Madugundu A."/>
            <person name="Renuse S."/>
            <person name="Holt D."/>
            <person name="Pandey A."/>
            <person name="Papenfuss A.T."/>
            <person name="Fischer K."/>
        </authorList>
    </citation>
    <scope>NUCLEOTIDE SEQUENCE [LARGE SCALE GENOMIC DNA]</scope>
</reference>
<dbReference type="OrthoDB" id="21513at2759"/>
<evidence type="ECO:0000256" key="1">
    <source>
        <dbReference type="ARBA" id="ARBA00021346"/>
    </source>
</evidence>
<dbReference type="PANTHER" id="PTHR15141:SF76">
    <property type="entry name" value="TRANSCRIPTION ELONGATION FACTOR B POLYPEPTIDE 3"/>
    <property type="match status" value="1"/>
</dbReference>
<keyword evidence="4" id="KW-0251">Elongation factor</keyword>
<dbReference type="AlphaFoldDB" id="A0A834RBZ3"/>
<organism evidence="4">
    <name type="scientific">Sarcoptes scabiei</name>
    <name type="common">Itch mite</name>
    <name type="synonym">Acarus scabiei</name>
    <dbReference type="NCBI Taxonomy" id="52283"/>
    <lineage>
        <taxon>Eukaryota</taxon>
        <taxon>Metazoa</taxon>
        <taxon>Ecdysozoa</taxon>
        <taxon>Arthropoda</taxon>
        <taxon>Chelicerata</taxon>
        <taxon>Arachnida</taxon>
        <taxon>Acari</taxon>
        <taxon>Acariformes</taxon>
        <taxon>Sarcoptiformes</taxon>
        <taxon>Astigmata</taxon>
        <taxon>Psoroptidia</taxon>
        <taxon>Sarcoptoidea</taxon>
        <taxon>Sarcoptidae</taxon>
        <taxon>Sarcoptinae</taxon>
        <taxon>Sarcoptes</taxon>
    </lineage>
</organism>
<feature type="compositionally biased region" description="Polar residues" evidence="2">
    <location>
        <begin position="426"/>
        <end position="436"/>
    </location>
</feature>
<feature type="compositionally biased region" description="Basic residues" evidence="2">
    <location>
        <begin position="47"/>
        <end position="58"/>
    </location>
</feature>
<name>A0A834RBZ3_SARSC</name>
<dbReference type="GO" id="GO:0006368">
    <property type="term" value="P:transcription elongation by RNA polymerase II"/>
    <property type="evidence" value="ECO:0007669"/>
    <property type="project" value="InterPro"/>
</dbReference>
<dbReference type="Pfam" id="PF06881">
    <property type="entry name" value="Elongin_A"/>
    <property type="match status" value="1"/>
</dbReference>
<accession>A0A834RBZ3</accession>
<dbReference type="GO" id="GO:0003746">
    <property type="term" value="F:translation elongation factor activity"/>
    <property type="evidence" value="ECO:0007669"/>
    <property type="project" value="UniProtKB-KW"/>
</dbReference>
<evidence type="ECO:0000259" key="3">
    <source>
        <dbReference type="PROSITE" id="PS50181"/>
    </source>
</evidence>
<sequence length="436" mass="50129">MDALKNSSLHRKKHKKKKSKRNRELSDNDDGEDDDQSDDHQSSAVRKERRKEKKRKHQNINSDAFGENDDDGDEDKEVMKNSKKIGYTANDHQNKSICKTKNGDVDAIQMHPKLDRKSFDTISRNSVVPSNRSKSDVPKITASHTPSSTSSNRLVSSSNDMFSAILNSADHTANQSRIAKNRSIQSKTPSSSSSTKLMPENPFEREIIQSLSSRYDPYIYNDVSDYNHHNQSNRASVEEKNLMKMAGMKFKGRTQVYAGSSKVINVSKVFRLQDICIKVLMNHVDKIYEVGDLPYFILKPVFSKCSVQQLRRIEAYNPQLIEDTDELWRDFCEKEFKNKRLNDSEFDSWRDLYNHLIEEREEKLKKITNNINSKQRKAIPERKTQQIDLKTPSEIRRRQERNLNSNLNNRTSTFNLCGSGSGGGSKQLNSTVIQNS</sequence>
<dbReference type="PROSITE" id="PS50181">
    <property type="entry name" value="FBOX"/>
    <property type="match status" value="1"/>
</dbReference>
<feature type="region of interest" description="Disordered" evidence="2">
    <location>
        <begin position="1"/>
        <end position="90"/>
    </location>
</feature>
<feature type="compositionally biased region" description="Acidic residues" evidence="2">
    <location>
        <begin position="27"/>
        <end position="37"/>
    </location>
</feature>
<dbReference type="GO" id="GO:0070449">
    <property type="term" value="C:elongin complex"/>
    <property type="evidence" value="ECO:0007669"/>
    <property type="project" value="InterPro"/>
</dbReference>
<gene>
    <name evidence="4" type="ORF">SSS_7243</name>
</gene>
<feature type="compositionally biased region" description="Low complexity" evidence="2">
    <location>
        <begin position="402"/>
        <end position="413"/>
    </location>
</feature>
<dbReference type="InterPro" id="IPR001810">
    <property type="entry name" value="F-box_dom"/>
</dbReference>
<dbReference type="InterPro" id="IPR010684">
    <property type="entry name" value="RNA_pol_II_trans_fac_SIII_A"/>
</dbReference>
<feature type="domain" description="F-box" evidence="3">
    <location>
        <begin position="287"/>
        <end position="331"/>
    </location>
</feature>
<evidence type="ECO:0000313" key="4">
    <source>
        <dbReference type="EMBL" id="KAF7493580.1"/>
    </source>
</evidence>